<evidence type="ECO:0008006" key="3">
    <source>
        <dbReference type="Google" id="ProtNLM"/>
    </source>
</evidence>
<evidence type="ECO:0000313" key="1">
    <source>
        <dbReference type="EMBL" id="KAH8094481.1"/>
    </source>
</evidence>
<organism evidence="1 2">
    <name type="scientific">Cristinia sonorae</name>
    <dbReference type="NCBI Taxonomy" id="1940300"/>
    <lineage>
        <taxon>Eukaryota</taxon>
        <taxon>Fungi</taxon>
        <taxon>Dikarya</taxon>
        <taxon>Basidiomycota</taxon>
        <taxon>Agaricomycotina</taxon>
        <taxon>Agaricomycetes</taxon>
        <taxon>Agaricomycetidae</taxon>
        <taxon>Agaricales</taxon>
        <taxon>Pleurotineae</taxon>
        <taxon>Stephanosporaceae</taxon>
        <taxon>Cristinia</taxon>
    </lineage>
</organism>
<proteinExistence type="predicted"/>
<evidence type="ECO:0000313" key="2">
    <source>
        <dbReference type="Proteomes" id="UP000813824"/>
    </source>
</evidence>
<sequence>MRCPWDLQGRRASFDSELVPPITKFGSLETGIPTSNDWPKVIHHEPECVPSWIYYFHKKHMAAELYPLIRAMQGALKRLQWDEYGKCHLPCVLVDIICDKGLFSDDASDFPLREELGVPNKGILYGAELAVLFAFSVVQIEAAAKLPAFQIECCMHVAGRITEFCVTLWTQRQYILTPRSNSPPGRIEGAKTVRSLLMTVIPMLVEVRATMDICTVRSTYAAHVLLLCWIHDNRPSRADYGILSCLEAILSPPDPKMKYETFTLQAVGSVSEQYAFDVATRFSSLLWDEHYPIGHIGSLTFVCGAIMGANTHVFSKVILPPSIGIVSGLVSCCQRYMCTASPTLVRSFVSQFIVDLAEILKANNIGDKKEFPAIMNFVAILSYSLLVSVQGNNRKLYDSNMTLMGIQMQMAGIMVLQNTEAGIKLYRNSARIWHDTLEDLRTVKPKGVTHATLQRDGILLWTRYGSMIGLKEGVDVQTLSGSSIPSDKPWFRIQKRCFYKRCVCAACCPPHHMRVCKGCWRVLYCSEKCQAL</sequence>
<comment type="caution">
    <text evidence="1">The sequence shown here is derived from an EMBL/GenBank/DDBJ whole genome shotgun (WGS) entry which is preliminary data.</text>
</comment>
<keyword evidence="2" id="KW-1185">Reference proteome</keyword>
<dbReference type="EMBL" id="JAEVFJ010000026">
    <property type="protein sequence ID" value="KAH8094481.1"/>
    <property type="molecule type" value="Genomic_DNA"/>
</dbReference>
<dbReference type="Proteomes" id="UP000813824">
    <property type="component" value="Unassembled WGS sequence"/>
</dbReference>
<reference evidence="1" key="1">
    <citation type="journal article" date="2021" name="New Phytol.">
        <title>Evolutionary innovations through gain and loss of genes in the ectomycorrhizal Boletales.</title>
        <authorList>
            <person name="Wu G."/>
            <person name="Miyauchi S."/>
            <person name="Morin E."/>
            <person name="Kuo A."/>
            <person name="Drula E."/>
            <person name="Varga T."/>
            <person name="Kohler A."/>
            <person name="Feng B."/>
            <person name="Cao Y."/>
            <person name="Lipzen A."/>
            <person name="Daum C."/>
            <person name="Hundley H."/>
            <person name="Pangilinan J."/>
            <person name="Johnson J."/>
            <person name="Barry K."/>
            <person name="LaButti K."/>
            <person name="Ng V."/>
            <person name="Ahrendt S."/>
            <person name="Min B."/>
            <person name="Choi I.G."/>
            <person name="Park H."/>
            <person name="Plett J.M."/>
            <person name="Magnuson J."/>
            <person name="Spatafora J.W."/>
            <person name="Nagy L.G."/>
            <person name="Henrissat B."/>
            <person name="Grigoriev I.V."/>
            <person name="Yang Z.L."/>
            <person name="Xu J."/>
            <person name="Martin F.M."/>
        </authorList>
    </citation>
    <scope>NUCLEOTIDE SEQUENCE</scope>
    <source>
        <strain evidence="1">KKN 215</strain>
    </source>
</reference>
<gene>
    <name evidence="1" type="ORF">BXZ70DRAFT_360123</name>
</gene>
<dbReference type="OrthoDB" id="3329356at2759"/>
<dbReference type="AlphaFoldDB" id="A0A8K0UIX6"/>
<name>A0A8K0UIX6_9AGAR</name>
<accession>A0A8K0UIX6</accession>
<protein>
    <recommendedName>
        <fullName evidence="3">MYND-type domain-containing protein</fullName>
    </recommendedName>
</protein>